<evidence type="ECO:0000313" key="3">
    <source>
        <dbReference type="Proteomes" id="UP000315496"/>
    </source>
</evidence>
<dbReference type="AlphaFoldDB" id="A0A4Z1SPH3"/>
<dbReference type="OrthoDB" id="21095at2759"/>
<keyword evidence="3" id="KW-1185">Reference proteome</keyword>
<evidence type="ECO:0008006" key="4">
    <source>
        <dbReference type="Google" id="ProtNLM"/>
    </source>
</evidence>
<comment type="caution">
    <text evidence="2">The sequence shown here is derived from an EMBL/GenBank/DDBJ whole genome shotgun (WGS) entry which is preliminary data.</text>
</comment>
<feature type="region of interest" description="Disordered" evidence="1">
    <location>
        <begin position="95"/>
        <end position="131"/>
    </location>
</feature>
<dbReference type="InterPro" id="IPR012340">
    <property type="entry name" value="NA-bd_OB-fold"/>
</dbReference>
<accession>A0A4Z1SPH3</accession>
<dbReference type="VEuPathDB" id="GiardiaDB:GMRT_10156"/>
<name>A0A4Z1SPH3_GIAMU</name>
<reference evidence="2 3" key="1">
    <citation type="submission" date="2019-05" db="EMBL/GenBank/DDBJ databases">
        <title>The compact genome of Giardia muris reveals important steps in the evolution of intestinal protozoan parasites.</title>
        <authorList>
            <person name="Xu F."/>
            <person name="Jimenez-Gonzalez A."/>
            <person name="Einarsson E."/>
            <person name="Astvaldsson A."/>
            <person name="Peirasmaki D."/>
            <person name="Eckmann L."/>
            <person name="Andersson J.O."/>
            <person name="Svard S.G."/>
            <person name="Jerlstrom-Hultqvist J."/>
        </authorList>
    </citation>
    <scope>NUCLEOTIDE SEQUENCE [LARGE SCALE GENOMIC DNA]</scope>
    <source>
        <strain evidence="2 3">Roberts-Thomson</strain>
    </source>
</reference>
<dbReference type="EMBL" id="VDLU01000004">
    <property type="protein sequence ID" value="TNJ26775.1"/>
    <property type="molecule type" value="Genomic_DNA"/>
</dbReference>
<evidence type="ECO:0000313" key="2">
    <source>
        <dbReference type="EMBL" id="TNJ26775.1"/>
    </source>
</evidence>
<gene>
    <name evidence="2" type="ORF">GMRT_10156</name>
</gene>
<feature type="region of interest" description="Disordered" evidence="1">
    <location>
        <begin position="30"/>
        <end position="60"/>
    </location>
</feature>
<evidence type="ECO:0000256" key="1">
    <source>
        <dbReference type="SAM" id="MobiDB-lite"/>
    </source>
</evidence>
<protein>
    <recommendedName>
        <fullName evidence="4">BRCA2 OB1 domain-containing protein</fullName>
    </recommendedName>
</protein>
<feature type="compositionally biased region" description="Polar residues" evidence="1">
    <location>
        <begin position="111"/>
        <end position="124"/>
    </location>
</feature>
<dbReference type="SUPFAM" id="SSF50249">
    <property type="entry name" value="Nucleic acid-binding proteins"/>
    <property type="match status" value="1"/>
</dbReference>
<sequence>MFQSAADLEKQSNETSGLFQSAAAILAPTGVIKPQEPRRKATLASHRNVRVGASNSRPPNIRREAVPEVASHTLLRLLGKVWTRIVEQGPETAMTTIQPAGKGAGEAGGSLSCTPTRSSQTPQRMTARGDGLSSTALLEARLLETIAKEPADPRKVALLLARVRPRGPLLQSLSAYAFQLHAFWDEATRRLESIEAVRGLPPPILSPGVLGELYITARGETHPELCFPRFLAASQGTYNPYLEPPVGKQRAIARHTELGQPSFCKFYPVSSADAAELQELIPRLSYLYGTVAYPDPPPPAVGLGARGGATLERSAREYARQRQAYLTYLLSQSFKLCKSVAFLETSPEVTLEGGGRQDSLYSVDGTLLQANEAEGEEEVGESRYSGFVILPYTHDPWELLVCAESHTSVLPSCHFNATLSGHEDLIRLLHTEFIRYDDGLLTPNRLYLVLIHLGLRPDRCPYAWVVFQMQLAIFRLSRLQILLDSQGSIDPDNRTLLNPYSVLIHCMLKYAVEYTSVYRPILSLFARQDMQPGICTGVYLVLSVDEDSENQKQTLLLTDGFYLVRGIVSPQLQRYLGGKGYGFHPHEKVIVSMAGSEGYGTAAEPTIESDANVQGGLFLTYFNARKAMPGESLGRFRRPFLSLRLEDAFVHVREQSLWNVPSQQAPQVPHTQAIIVKIFDPIVYFREDEDRQVVKYRRVLVTTRSSIDTYVTQQQLGKDGEGMVEAEYLPCWFLRQYGAKADAYEELDPGLQIQLFGTGFGTYLTDLDIIQLRPSLVLYSRATASSAAILKAEEERLREQLGRLYREGRIALEATDGSLHPLRELALYFYGHGSTALFGPVHPLYGYALSTESQHLFHFYEILQAPRMAEVLVPTIPSVTASGAGASASEADLMRTSMMYRKTPPRHRKIRVRDCLLQPKGQGRFRVVCLDETQFTQSAEMFAGETEDQTLVYQALLDEAMEKYL</sequence>
<dbReference type="Proteomes" id="UP000315496">
    <property type="component" value="Chromosome 4"/>
</dbReference>
<proteinExistence type="predicted"/>
<organism evidence="2 3">
    <name type="scientific">Giardia muris</name>
    <dbReference type="NCBI Taxonomy" id="5742"/>
    <lineage>
        <taxon>Eukaryota</taxon>
        <taxon>Metamonada</taxon>
        <taxon>Diplomonadida</taxon>
        <taxon>Hexamitidae</taxon>
        <taxon>Giardiinae</taxon>
        <taxon>Giardia</taxon>
    </lineage>
</organism>